<gene>
    <name evidence="1" type="ORF">BTO13_02285</name>
</gene>
<dbReference type="AlphaFoldDB" id="A0A2S7W9B4"/>
<comment type="caution">
    <text evidence="1">The sequence shown here is derived from an EMBL/GenBank/DDBJ whole genome shotgun (WGS) entry which is preliminary data.</text>
</comment>
<keyword evidence="2" id="KW-1185">Reference proteome</keyword>
<organism evidence="1 2">
    <name type="scientific">Polaribacter gangjinensis</name>
    <dbReference type="NCBI Taxonomy" id="574710"/>
    <lineage>
        <taxon>Bacteria</taxon>
        <taxon>Pseudomonadati</taxon>
        <taxon>Bacteroidota</taxon>
        <taxon>Flavobacteriia</taxon>
        <taxon>Flavobacteriales</taxon>
        <taxon>Flavobacteriaceae</taxon>
    </lineage>
</organism>
<dbReference type="Proteomes" id="UP000237608">
    <property type="component" value="Unassembled WGS sequence"/>
</dbReference>
<sequence>MKINKEGTVFFSFDTEENPKAFKEPNFINWVDFEIDDNKGIITSIGQTLSVKIFVGTDDEFLIFKTNILPEKGLNKIAVAWSPSEIKLFMNGEKIESINPNDFKP</sequence>
<dbReference type="EMBL" id="MSCL01000001">
    <property type="protein sequence ID" value="PQJ74173.1"/>
    <property type="molecule type" value="Genomic_DNA"/>
</dbReference>
<accession>A0A2S7W9B4</accession>
<reference evidence="1 2" key="1">
    <citation type="submission" date="2016-12" db="EMBL/GenBank/DDBJ databases">
        <title>Trade-off between light-utilization and light-protection in marine flavobacteria.</title>
        <authorList>
            <person name="Kumagai Y."/>
            <person name="Yoshizawa S."/>
            <person name="Kogure K."/>
            <person name="Iwasaki W."/>
        </authorList>
    </citation>
    <scope>NUCLEOTIDE SEQUENCE [LARGE SCALE GENOMIC DNA]</scope>
    <source>
        <strain evidence="1 2">KCTC 22729</strain>
    </source>
</reference>
<evidence type="ECO:0000313" key="2">
    <source>
        <dbReference type="Proteomes" id="UP000237608"/>
    </source>
</evidence>
<evidence type="ECO:0000313" key="1">
    <source>
        <dbReference type="EMBL" id="PQJ74173.1"/>
    </source>
</evidence>
<name>A0A2S7W9B4_9FLAO</name>
<protein>
    <submittedName>
        <fullName evidence="1">Uncharacterized protein</fullName>
    </submittedName>
</protein>
<dbReference type="RefSeq" id="WP_105045323.1">
    <property type="nucleotide sequence ID" value="NZ_CP150662.1"/>
</dbReference>
<proteinExistence type="predicted"/>